<feature type="transmembrane region" description="Helical" evidence="8">
    <location>
        <begin position="333"/>
        <end position="353"/>
    </location>
</feature>
<dbReference type="PANTHER" id="PTHR43302:SF6">
    <property type="entry name" value="ARSENICAL PUMP MEMBRANE PROTEIN-RELATED"/>
    <property type="match status" value="1"/>
</dbReference>
<evidence type="ECO:0000256" key="7">
    <source>
        <dbReference type="ARBA" id="ARBA00023136"/>
    </source>
</evidence>
<feature type="transmembrane region" description="Helical" evidence="8">
    <location>
        <begin position="182"/>
        <end position="204"/>
    </location>
</feature>
<comment type="subcellular location">
    <subcellularLocation>
        <location evidence="1">Cell membrane</location>
        <topology evidence="1">Multi-pass membrane protein</topology>
    </subcellularLocation>
</comment>
<proteinExistence type="inferred from homology"/>
<keyword evidence="6 8" id="KW-1133">Transmembrane helix</keyword>
<dbReference type="Proteomes" id="UP000682403">
    <property type="component" value="Unassembled WGS sequence"/>
</dbReference>
<feature type="transmembrane region" description="Helical" evidence="8">
    <location>
        <begin position="292"/>
        <end position="313"/>
    </location>
</feature>
<dbReference type="Pfam" id="PF02040">
    <property type="entry name" value="ArsB"/>
    <property type="match status" value="1"/>
</dbReference>
<comment type="caution">
    <text evidence="9">The sequence shown here is derived from an EMBL/GenBank/DDBJ whole genome shotgun (WGS) entry which is preliminary data.</text>
</comment>
<keyword evidence="4 8" id="KW-0812">Transmembrane</keyword>
<evidence type="ECO:0000256" key="6">
    <source>
        <dbReference type="ARBA" id="ARBA00022989"/>
    </source>
</evidence>
<keyword evidence="10" id="KW-1185">Reference proteome</keyword>
<accession>A0ABS5LF88</accession>
<evidence type="ECO:0000313" key="9">
    <source>
        <dbReference type="EMBL" id="MBS2969422.1"/>
    </source>
</evidence>
<comment type="similarity">
    <text evidence="2">Belongs to the ArsB family.</text>
</comment>
<organism evidence="9 10">
    <name type="scientific">Metabacillus flavus</name>
    <dbReference type="NCBI Taxonomy" id="2823519"/>
    <lineage>
        <taxon>Bacteria</taxon>
        <taxon>Bacillati</taxon>
        <taxon>Bacillota</taxon>
        <taxon>Bacilli</taxon>
        <taxon>Bacillales</taxon>
        <taxon>Bacillaceae</taxon>
        <taxon>Metabacillus</taxon>
    </lineage>
</organism>
<keyword evidence="3" id="KW-1003">Cell membrane</keyword>
<feature type="transmembrane region" description="Helical" evidence="8">
    <location>
        <begin position="389"/>
        <end position="408"/>
    </location>
</feature>
<evidence type="ECO:0000313" key="10">
    <source>
        <dbReference type="Proteomes" id="UP000682403"/>
    </source>
</evidence>
<evidence type="ECO:0000256" key="2">
    <source>
        <dbReference type="ARBA" id="ARBA00006433"/>
    </source>
</evidence>
<feature type="transmembrane region" description="Helical" evidence="8">
    <location>
        <begin position="31"/>
        <end position="52"/>
    </location>
</feature>
<evidence type="ECO:0000256" key="1">
    <source>
        <dbReference type="ARBA" id="ARBA00004651"/>
    </source>
</evidence>
<evidence type="ECO:0000256" key="3">
    <source>
        <dbReference type="ARBA" id="ARBA00022475"/>
    </source>
</evidence>
<dbReference type="InterPro" id="IPR000802">
    <property type="entry name" value="Arsenical_pump_ArsB"/>
</dbReference>
<feature type="transmembrane region" description="Helical" evidence="8">
    <location>
        <begin position="7"/>
        <end position="25"/>
    </location>
</feature>
<feature type="transmembrane region" description="Helical" evidence="8">
    <location>
        <begin position="64"/>
        <end position="86"/>
    </location>
</feature>
<gene>
    <name evidence="9" type="ORF">J9317_11665</name>
</gene>
<evidence type="ECO:0000256" key="4">
    <source>
        <dbReference type="ARBA" id="ARBA00022692"/>
    </source>
</evidence>
<keyword evidence="5" id="KW-0059">Arsenical resistance</keyword>
<feature type="transmembrane region" description="Helical" evidence="8">
    <location>
        <begin position="263"/>
        <end position="280"/>
    </location>
</feature>
<dbReference type="PANTHER" id="PTHR43302">
    <property type="entry name" value="TRANSPORTER ARSB-RELATED"/>
    <property type="match status" value="1"/>
</dbReference>
<feature type="transmembrane region" description="Helical" evidence="8">
    <location>
        <begin position="143"/>
        <end position="162"/>
    </location>
</feature>
<sequence>MIFTSGFAAATIVFFFTMILVITRPMKLNEAVYACAGAITVMLLGIVSMSDIAEIYFKIEDASITIISNFILALILDRIGFFQLVADYLIRLSRNSGPRLFWLTAGLSYLMTLLFNNDGCILILTPLLIKLLNATSFKKHEKFPILLTSALVATASSAPIGVSNIVNLVALKIIGMSLHEHVWMMFLPATLGVIFLTFLLYGLLRKKIPKTFVSKPFSPDSSRFHHPLKPLNPVKINPKHVLMICSFILGMRIILISSSMLGLSLSFLSIAGVLLLYLFTRKTYQISMRRTLTKAPWHVFLFAFAMYILIYGLNNAGITAELTKYMAGMIESMPLAESSMTIALVTAALSNLINNHPALMLMMMALSDLQLSPIILKASYMAIIIGSDIGSLVTPIGTLATLLWLYILKENGIKIKWKSYMRVTLLTIPLTVVVTVFFLLGWIYLNINM</sequence>
<dbReference type="EMBL" id="JAGVRK010000001">
    <property type="protein sequence ID" value="MBS2969422.1"/>
    <property type="molecule type" value="Genomic_DNA"/>
</dbReference>
<name>A0ABS5LF88_9BACI</name>
<protein>
    <submittedName>
        <fullName evidence="9">Arsenic transporter</fullName>
    </submittedName>
</protein>
<dbReference type="PRINTS" id="PR00758">
    <property type="entry name" value="ARSENICPUMP"/>
</dbReference>
<feature type="transmembrane region" description="Helical" evidence="8">
    <location>
        <begin position="106"/>
        <end position="131"/>
    </location>
</feature>
<dbReference type="RefSeq" id="WP_211558785.1">
    <property type="nucleotide sequence ID" value="NZ_JAGVRK010000001.1"/>
</dbReference>
<keyword evidence="7 8" id="KW-0472">Membrane</keyword>
<reference evidence="9 10" key="1">
    <citation type="submission" date="2021-04" db="EMBL/GenBank/DDBJ databases">
        <title>Metabacillus sp. strain KIGAM252 whole genome sequence.</title>
        <authorList>
            <person name="Seo M.-J."/>
            <person name="Cho E.-S."/>
            <person name="Hwang C.Y."/>
            <person name="Yoon D.J."/>
        </authorList>
    </citation>
    <scope>NUCLEOTIDE SEQUENCE [LARGE SCALE GENOMIC DNA]</scope>
    <source>
        <strain evidence="9 10">KIGAM252</strain>
    </source>
</reference>
<evidence type="ECO:0000256" key="5">
    <source>
        <dbReference type="ARBA" id="ARBA00022849"/>
    </source>
</evidence>
<evidence type="ECO:0000256" key="8">
    <source>
        <dbReference type="SAM" id="Phobius"/>
    </source>
</evidence>
<feature type="transmembrane region" description="Helical" evidence="8">
    <location>
        <begin position="420"/>
        <end position="445"/>
    </location>
</feature>